<dbReference type="Proteomes" id="UP000288805">
    <property type="component" value="Unassembled WGS sequence"/>
</dbReference>
<feature type="compositionally biased region" description="Polar residues" evidence="1">
    <location>
        <begin position="1"/>
        <end position="17"/>
    </location>
</feature>
<organism evidence="2 3">
    <name type="scientific">Vitis vinifera</name>
    <name type="common">Grape</name>
    <dbReference type="NCBI Taxonomy" id="29760"/>
    <lineage>
        <taxon>Eukaryota</taxon>
        <taxon>Viridiplantae</taxon>
        <taxon>Streptophyta</taxon>
        <taxon>Embryophyta</taxon>
        <taxon>Tracheophyta</taxon>
        <taxon>Spermatophyta</taxon>
        <taxon>Magnoliopsida</taxon>
        <taxon>eudicotyledons</taxon>
        <taxon>Gunneridae</taxon>
        <taxon>Pentapetalae</taxon>
        <taxon>rosids</taxon>
        <taxon>Vitales</taxon>
        <taxon>Vitaceae</taxon>
        <taxon>Viteae</taxon>
        <taxon>Vitis</taxon>
    </lineage>
</organism>
<dbReference type="AlphaFoldDB" id="A0A438GS77"/>
<gene>
    <name evidence="2" type="ORF">CK203_056007</name>
</gene>
<proteinExistence type="predicted"/>
<comment type="caution">
    <text evidence="2">The sequence shown here is derived from an EMBL/GenBank/DDBJ whole genome shotgun (WGS) entry which is preliminary data.</text>
</comment>
<dbReference type="EMBL" id="QGNW01000358">
    <property type="protein sequence ID" value="RVW75045.1"/>
    <property type="molecule type" value="Genomic_DNA"/>
</dbReference>
<accession>A0A438GS77</accession>
<evidence type="ECO:0000313" key="3">
    <source>
        <dbReference type="Proteomes" id="UP000288805"/>
    </source>
</evidence>
<feature type="region of interest" description="Disordered" evidence="1">
    <location>
        <begin position="1"/>
        <end position="20"/>
    </location>
</feature>
<protein>
    <submittedName>
        <fullName evidence="2">Uncharacterized protein</fullName>
    </submittedName>
</protein>
<reference evidence="2 3" key="1">
    <citation type="journal article" date="2018" name="PLoS Genet.">
        <title>Population sequencing reveals clonal diversity and ancestral inbreeding in the grapevine cultivar Chardonnay.</title>
        <authorList>
            <person name="Roach M.J."/>
            <person name="Johnson D.L."/>
            <person name="Bohlmann J."/>
            <person name="van Vuuren H.J."/>
            <person name="Jones S.J."/>
            <person name="Pretorius I.S."/>
            <person name="Schmidt S.A."/>
            <person name="Borneman A.R."/>
        </authorList>
    </citation>
    <scope>NUCLEOTIDE SEQUENCE [LARGE SCALE GENOMIC DNA]</scope>
    <source>
        <strain evidence="3">cv. Chardonnay</strain>
        <tissue evidence="2">Leaf</tissue>
    </source>
</reference>
<evidence type="ECO:0000256" key="1">
    <source>
        <dbReference type="SAM" id="MobiDB-lite"/>
    </source>
</evidence>
<name>A0A438GS77_VITVI</name>
<sequence length="162" mass="17755">MHRMLQTQSDEFSQQTSADDRVLPSQGLININKWTGSRGQLACNAATGAASLPETLGMPVICPLISSAFGGWRKLSIAKLQLGTYSASTSTDTFTLPFALEQESLNGIIYEIQIRVPPSPLSQRVTTGMTSTATLVRHIGDLWQRKVGLPHRRNECNQTKQI</sequence>
<evidence type="ECO:0000313" key="2">
    <source>
        <dbReference type="EMBL" id="RVW75045.1"/>
    </source>
</evidence>